<evidence type="ECO:0000259" key="2">
    <source>
        <dbReference type="PROSITE" id="PS50835"/>
    </source>
</evidence>
<accession>A0ABT2BUZ4</accession>
<dbReference type="EMBL" id="JANUHC010000001">
    <property type="protein sequence ID" value="MCS0628456.1"/>
    <property type="molecule type" value="Genomic_DNA"/>
</dbReference>
<dbReference type="Gene3D" id="2.60.40.10">
    <property type="entry name" value="Immunoglobulins"/>
    <property type="match status" value="1"/>
</dbReference>
<dbReference type="SUPFAM" id="SSF101898">
    <property type="entry name" value="NHL repeat"/>
    <property type="match status" value="1"/>
</dbReference>
<sequence length="761" mass="76146">MFVQTRNPGFAVAVAILLAACGGGGGGSQTTAPPVTAPTAQAPTISSQPAAQSVSAGGAATFTVTASGTDLTYQWQRDGKDIAGATSASYTLANVQSADTGARFTVVVKNAGGSATSAAAVLTVLPAAARGLAFVAGTLGGAGNLDGVDGRLASPVRVALSPDGVLYVADDMSALVSDGNPPTGDTVLRIVNVATGDIRTINTEPLRTTGMAFDKAGNLYEATWSAVYRTAPGGKRTLFAGSATGRGHTDGAGTAARFDGIAALAVDAQGNVVVADANVVRKIAPDGSVATVAGGGALDGSGYPKDGTGTAASFGSITALALDANGNIQLVDGLKLRVVTPAGVVSTRTVTEGGQPAAITGGDLGLAIDKAGNVYVNDTYIGCRIRKVAPDGTMTDVAGMSGGRGGRDGKGPAASFCGAVDPFYLKWQTSGTDLGNLVLDVAGNLVVADSTARTIRRVTPDGDVKTVAGRAGSTLINVDGPASSAQFVLNTIDYRQTSLPFSARSNYALAADALGNVYVGENDRIRKVTPDGNVGTLPLQAPGAKDARLFLAGLAFGGNAYASRALDPLDRVNADGSLAVVTGVPAGSVGYGENDVAMDASGNLYWIDYRTAVTSPGPYPVLKLAPGGTVTTLPDTATSLGTPDADGNLWSVKPDGTVTRLGTDGKVTVVRTVSATTGAVPLAIARDRAGNLYLAWHEKPNWYSVHKVTPAGADSIIAGTPGAYGVRLGAPGSLGAIAALAVGMDGNVYVMSESAVLRIGQ</sequence>
<evidence type="ECO:0000256" key="1">
    <source>
        <dbReference type="SAM" id="SignalP"/>
    </source>
</evidence>
<protein>
    <recommendedName>
        <fullName evidence="2">Ig-like domain-containing protein</fullName>
    </recommendedName>
</protein>
<dbReference type="PANTHER" id="PTHR13833:SF71">
    <property type="entry name" value="NHL DOMAIN-CONTAINING PROTEIN"/>
    <property type="match status" value="1"/>
</dbReference>
<name>A0ABT2BUZ4_9BURK</name>
<dbReference type="Gene3D" id="2.120.10.30">
    <property type="entry name" value="TolB, C-terminal domain"/>
    <property type="match status" value="4"/>
</dbReference>
<proteinExistence type="predicted"/>
<feature type="chain" id="PRO_5045408504" description="Ig-like domain-containing protein" evidence="1">
    <location>
        <begin position="20"/>
        <end position="761"/>
    </location>
</feature>
<reference evidence="3" key="1">
    <citation type="submission" date="2022-08" db="EMBL/GenBank/DDBJ databases">
        <title>Reclassification of Massilia species as members of the genera Telluria, Duganella, Pseudoduganella, Mokoshia gen. nov. and Zemynaea gen. nov. using orthogonal and non-orthogonal genome-based approaches.</title>
        <authorList>
            <person name="Bowman J.P."/>
        </authorList>
    </citation>
    <scope>NUCLEOTIDE SEQUENCE</scope>
    <source>
        <strain evidence="3">LMG 11547</strain>
    </source>
</reference>
<dbReference type="PROSITE" id="PS50835">
    <property type="entry name" value="IG_LIKE"/>
    <property type="match status" value="1"/>
</dbReference>
<organism evidence="3 4">
    <name type="scientific">Telluria mixta</name>
    <dbReference type="NCBI Taxonomy" id="34071"/>
    <lineage>
        <taxon>Bacteria</taxon>
        <taxon>Pseudomonadati</taxon>
        <taxon>Pseudomonadota</taxon>
        <taxon>Betaproteobacteria</taxon>
        <taxon>Burkholderiales</taxon>
        <taxon>Oxalobacteraceae</taxon>
        <taxon>Telluria group</taxon>
        <taxon>Telluria</taxon>
    </lineage>
</organism>
<gene>
    <name evidence="3" type="ORF">NX786_03800</name>
</gene>
<comment type="caution">
    <text evidence="3">The sequence shown here is derived from an EMBL/GenBank/DDBJ whole genome shotgun (WGS) entry which is preliminary data.</text>
</comment>
<dbReference type="InterPro" id="IPR036179">
    <property type="entry name" value="Ig-like_dom_sf"/>
</dbReference>
<dbReference type="PANTHER" id="PTHR13833">
    <property type="match status" value="1"/>
</dbReference>
<evidence type="ECO:0000313" key="3">
    <source>
        <dbReference type="EMBL" id="MCS0628456.1"/>
    </source>
</evidence>
<dbReference type="InterPro" id="IPR013098">
    <property type="entry name" value="Ig_I-set"/>
</dbReference>
<evidence type="ECO:0000313" key="4">
    <source>
        <dbReference type="Proteomes" id="UP001165263"/>
    </source>
</evidence>
<keyword evidence="1" id="KW-0732">Signal</keyword>
<dbReference type="RefSeq" id="WP_259447687.1">
    <property type="nucleotide sequence ID" value="NZ_CP119520.1"/>
</dbReference>
<dbReference type="Pfam" id="PF07679">
    <property type="entry name" value="I-set"/>
    <property type="match status" value="1"/>
</dbReference>
<dbReference type="PROSITE" id="PS51257">
    <property type="entry name" value="PROKAR_LIPOPROTEIN"/>
    <property type="match status" value="1"/>
</dbReference>
<dbReference type="InterPro" id="IPR003599">
    <property type="entry name" value="Ig_sub"/>
</dbReference>
<dbReference type="Proteomes" id="UP001165263">
    <property type="component" value="Unassembled WGS sequence"/>
</dbReference>
<feature type="domain" description="Ig-like" evidence="2">
    <location>
        <begin position="43"/>
        <end position="123"/>
    </location>
</feature>
<dbReference type="InterPro" id="IPR007110">
    <property type="entry name" value="Ig-like_dom"/>
</dbReference>
<dbReference type="InterPro" id="IPR013783">
    <property type="entry name" value="Ig-like_fold"/>
</dbReference>
<dbReference type="InterPro" id="IPR011042">
    <property type="entry name" value="6-blade_b-propeller_TolB-like"/>
</dbReference>
<keyword evidence="4" id="KW-1185">Reference proteome</keyword>
<feature type="signal peptide" evidence="1">
    <location>
        <begin position="1"/>
        <end position="19"/>
    </location>
</feature>
<dbReference type="SMART" id="SM00409">
    <property type="entry name" value="IG"/>
    <property type="match status" value="1"/>
</dbReference>
<dbReference type="SUPFAM" id="SSF63829">
    <property type="entry name" value="Calcium-dependent phosphotriesterase"/>
    <property type="match status" value="1"/>
</dbReference>
<dbReference type="SUPFAM" id="SSF48726">
    <property type="entry name" value="Immunoglobulin"/>
    <property type="match status" value="1"/>
</dbReference>